<dbReference type="RefSeq" id="WP_344030440.1">
    <property type="nucleotide sequence ID" value="NZ_BAAAJK010000062.1"/>
</dbReference>
<keyword evidence="3" id="KW-1185">Reference proteome</keyword>
<protein>
    <submittedName>
        <fullName evidence="2">Uncharacterized protein</fullName>
    </submittedName>
</protein>
<feature type="compositionally biased region" description="Low complexity" evidence="1">
    <location>
        <begin position="53"/>
        <end position="69"/>
    </location>
</feature>
<dbReference type="EMBL" id="BAAAJK010000062">
    <property type="protein sequence ID" value="GAA1403585.1"/>
    <property type="molecule type" value="Genomic_DNA"/>
</dbReference>
<accession>A0ABN1YC04</accession>
<reference evidence="2 3" key="1">
    <citation type="journal article" date="2019" name="Int. J. Syst. Evol. Microbiol.">
        <title>The Global Catalogue of Microorganisms (GCM) 10K type strain sequencing project: providing services to taxonomists for standard genome sequencing and annotation.</title>
        <authorList>
            <consortium name="The Broad Institute Genomics Platform"/>
            <consortium name="The Broad Institute Genome Sequencing Center for Infectious Disease"/>
            <person name="Wu L."/>
            <person name="Ma J."/>
        </authorList>
    </citation>
    <scope>NUCLEOTIDE SEQUENCE [LARGE SCALE GENOMIC DNA]</scope>
    <source>
        <strain evidence="2 3">JCM 11896</strain>
    </source>
</reference>
<feature type="compositionally biased region" description="Low complexity" evidence="1">
    <location>
        <begin position="27"/>
        <end position="44"/>
    </location>
</feature>
<sequence length="76" mass="7899">MARVWVDVDRLPEPTAWVPWRPDDDAAGAPARAGAPRAPQPQHAGTDDHRAPDAAVPAERAAGGAPGAPCRCPACR</sequence>
<name>A0ABN1YC04_9PSEU</name>
<evidence type="ECO:0000313" key="2">
    <source>
        <dbReference type="EMBL" id="GAA1403585.1"/>
    </source>
</evidence>
<gene>
    <name evidence="2" type="ORF">GCM10009613_64940</name>
</gene>
<comment type="caution">
    <text evidence="2">The sequence shown here is derived from an EMBL/GenBank/DDBJ whole genome shotgun (WGS) entry which is preliminary data.</text>
</comment>
<dbReference type="Proteomes" id="UP001501414">
    <property type="component" value="Unassembled WGS sequence"/>
</dbReference>
<feature type="region of interest" description="Disordered" evidence="1">
    <location>
        <begin position="17"/>
        <end position="69"/>
    </location>
</feature>
<proteinExistence type="predicted"/>
<evidence type="ECO:0000256" key="1">
    <source>
        <dbReference type="SAM" id="MobiDB-lite"/>
    </source>
</evidence>
<organism evidence="2 3">
    <name type="scientific">Pseudonocardia kongjuensis</name>
    <dbReference type="NCBI Taxonomy" id="102227"/>
    <lineage>
        <taxon>Bacteria</taxon>
        <taxon>Bacillati</taxon>
        <taxon>Actinomycetota</taxon>
        <taxon>Actinomycetes</taxon>
        <taxon>Pseudonocardiales</taxon>
        <taxon>Pseudonocardiaceae</taxon>
        <taxon>Pseudonocardia</taxon>
    </lineage>
</organism>
<evidence type="ECO:0000313" key="3">
    <source>
        <dbReference type="Proteomes" id="UP001501414"/>
    </source>
</evidence>